<dbReference type="Pfam" id="PF00629">
    <property type="entry name" value="MAM"/>
    <property type="match status" value="1"/>
</dbReference>
<dbReference type="Gene3D" id="2.60.120.200">
    <property type="match status" value="1"/>
</dbReference>
<keyword evidence="2" id="KW-0812">Transmembrane</keyword>
<dbReference type="Proteomes" id="UP001634394">
    <property type="component" value="Unassembled WGS sequence"/>
</dbReference>
<dbReference type="PANTHER" id="PTHR23282">
    <property type="entry name" value="APICAL ENDOSOMAL GLYCOPROTEIN PRECURSOR"/>
    <property type="match status" value="1"/>
</dbReference>
<proteinExistence type="predicted"/>
<dbReference type="PROSITE" id="PS50060">
    <property type="entry name" value="MAM_2"/>
    <property type="match status" value="1"/>
</dbReference>
<evidence type="ECO:0000256" key="1">
    <source>
        <dbReference type="SAM" id="MobiDB-lite"/>
    </source>
</evidence>
<dbReference type="SUPFAM" id="SSF49899">
    <property type="entry name" value="Concanavalin A-like lectins/glucanases"/>
    <property type="match status" value="1"/>
</dbReference>
<dbReference type="CDD" id="cd06263">
    <property type="entry name" value="MAM"/>
    <property type="match status" value="1"/>
</dbReference>
<evidence type="ECO:0000313" key="6">
    <source>
        <dbReference type="Proteomes" id="UP001634394"/>
    </source>
</evidence>
<organism evidence="5 6">
    <name type="scientific">Sinanodonta woodiana</name>
    <name type="common">Chinese pond mussel</name>
    <name type="synonym">Anodonta woodiana</name>
    <dbReference type="NCBI Taxonomy" id="1069815"/>
    <lineage>
        <taxon>Eukaryota</taxon>
        <taxon>Metazoa</taxon>
        <taxon>Spiralia</taxon>
        <taxon>Lophotrochozoa</taxon>
        <taxon>Mollusca</taxon>
        <taxon>Bivalvia</taxon>
        <taxon>Autobranchia</taxon>
        <taxon>Heteroconchia</taxon>
        <taxon>Palaeoheterodonta</taxon>
        <taxon>Unionida</taxon>
        <taxon>Unionoidea</taxon>
        <taxon>Unionidae</taxon>
        <taxon>Unioninae</taxon>
        <taxon>Sinanodonta</taxon>
    </lineage>
</organism>
<dbReference type="InterPro" id="IPR051560">
    <property type="entry name" value="MAM_domain-containing"/>
</dbReference>
<dbReference type="AlphaFoldDB" id="A0ABD3TFU8"/>
<evidence type="ECO:0000256" key="3">
    <source>
        <dbReference type="SAM" id="SignalP"/>
    </source>
</evidence>
<dbReference type="EMBL" id="JBJQND010000018">
    <property type="protein sequence ID" value="KAL3835894.1"/>
    <property type="molecule type" value="Genomic_DNA"/>
</dbReference>
<feature type="domain" description="MAM" evidence="4">
    <location>
        <begin position="26"/>
        <end position="176"/>
    </location>
</feature>
<name>A0ABD3TFU8_SINWO</name>
<evidence type="ECO:0000313" key="5">
    <source>
        <dbReference type="EMBL" id="KAL3835894.1"/>
    </source>
</evidence>
<feature type="transmembrane region" description="Helical" evidence="2">
    <location>
        <begin position="178"/>
        <end position="201"/>
    </location>
</feature>
<reference evidence="5 6" key="1">
    <citation type="submission" date="2024-11" db="EMBL/GenBank/DDBJ databases">
        <title>Chromosome-level genome assembly of the freshwater bivalve Anodonta woodiana.</title>
        <authorList>
            <person name="Chen X."/>
        </authorList>
    </citation>
    <scope>NUCLEOTIDE SEQUENCE [LARGE SCALE GENOMIC DNA]</scope>
    <source>
        <strain evidence="5">MN2024</strain>
        <tissue evidence="5">Gills</tissue>
    </source>
</reference>
<gene>
    <name evidence="5" type="ORF">ACJMK2_021355</name>
</gene>
<sequence length="382" mass="43780">MSQLTSLCAYICIYSIVHLAFSFSKEPCHFLYDCSDWKIDNYWTLTTSRLLQNNSNMPKTDHTMGKVGSYLYLNSPPNQTTVARLLSNPLKQLHTCLAFWYSMYENDLQSLKVFRTTGNSTMVEIWNKTGNMPNLWNEARVNFSYERGFQIIFEGTKTSAGHMALDDISVTEVCPDGVYVGTATGCAAILLIAYIVTLIIVRKKRRRQESQKKETIIRREFPNANKYGGIYQKEKANISDQNPDGKRPEGNESHLNVHTSTNYAYAEIPDAQFDQVANTCDENTHILPYKQANLSDYAGADDVYNTTYEPSRQIDDNTYDHISNDEYEDTTNVLKRDIFDDTYNHTTEKETHDETQAAEKYVMANQTYELVRTYSATNSTYV</sequence>
<protein>
    <recommendedName>
        <fullName evidence="4">MAM domain-containing protein</fullName>
    </recommendedName>
</protein>
<accession>A0ABD3TFU8</accession>
<keyword evidence="6" id="KW-1185">Reference proteome</keyword>
<keyword evidence="2" id="KW-0472">Membrane</keyword>
<feature type="region of interest" description="Disordered" evidence="1">
    <location>
        <begin position="235"/>
        <end position="254"/>
    </location>
</feature>
<feature type="chain" id="PRO_5044830821" description="MAM domain-containing protein" evidence="3">
    <location>
        <begin position="23"/>
        <end position="382"/>
    </location>
</feature>
<keyword evidence="2" id="KW-1133">Transmembrane helix</keyword>
<feature type="signal peptide" evidence="3">
    <location>
        <begin position="1"/>
        <end position="22"/>
    </location>
</feature>
<comment type="caution">
    <text evidence="5">The sequence shown here is derived from an EMBL/GenBank/DDBJ whole genome shotgun (WGS) entry which is preliminary data.</text>
</comment>
<evidence type="ECO:0000256" key="2">
    <source>
        <dbReference type="SAM" id="Phobius"/>
    </source>
</evidence>
<dbReference type="SMART" id="SM00137">
    <property type="entry name" value="MAM"/>
    <property type="match status" value="1"/>
</dbReference>
<evidence type="ECO:0000259" key="4">
    <source>
        <dbReference type="PROSITE" id="PS50060"/>
    </source>
</evidence>
<dbReference type="PANTHER" id="PTHR23282:SF101">
    <property type="entry name" value="MAM DOMAIN-CONTAINING PROTEIN"/>
    <property type="match status" value="1"/>
</dbReference>
<feature type="compositionally biased region" description="Basic and acidic residues" evidence="1">
    <location>
        <begin position="235"/>
        <end position="252"/>
    </location>
</feature>
<dbReference type="InterPro" id="IPR013320">
    <property type="entry name" value="ConA-like_dom_sf"/>
</dbReference>
<dbReference type="InterPro" id="IPR000998">
    <property type="entry name" value="MAM_dom"/>
</dbReference>
<keyword evidence="3" id="KW-0732">Signal</keyword>